<gene>
    <name evidence="1" type="ORF">LPLAT_LOCUS8104</name>
</gene>
<dbReference type="AlphaFoldDB" id="A0AAV2NRT2"/>
<dbReference type="EMBL" id="OZ034826">
    <property type="protein sequence ID" value="CAL1682253.1"/>
    <property type="molecule type" value="Genomic_DNA"/>
</dbReference>
<dbReference type="Proteomes" id="UP001497644">
    <property type="component" value="Chromosome 3"/>
</dbReference>
<evidence type="ECO:0000313" key="2">
    <source>
        <dbReference type="Proteomes" id="UP001497644"/>
    </source>
</evidence>
<name>A0AAV2NRT2_9HYME</name>
<sequence>MIMFGHLASFWSVRQKRIRGFKLTTSGQVIGERKTKWRHHGNTPASLDGEGCRRRHYYHQPCTQGNVP</sequence>
<protein>
    <submittedName>
        <fullName evidence="1">Uncharacterized protein</fullName>
    </submittedName>
</protein>
<keyword evidence="2" id="KW-1185">Reference proteome</keyword>
<proteinExistence type="predicted"/>
<organism evidence="1 2">
    <name type="scientific">Lasius platythorax</name>
    <dbReference type="NCBI Taxonomy" id="488582"/>
    <lineage>
        <taxon>Eukaryota</taxon>
        <taxon>Metazoa</taxon>
        <taxon>Ecdysozoa</taxon>
        <taxon>Arthropoda</taxon>
        <taxon>Hexapoda</taxon>
        <taxon>Insecta</taxon>
        <taxon>Pterygota</taxon>
        <taxon>Neoptera</taxon>
        <taxon>Endopterygota</taxon>
        <taxon>Hymenoptera</taxon>
        <taxon>Apocrita</taxon>
        <taxon>Aculeata</taxon>
        <taxon>Formicoidea</taxon>
        <taxon>Formicidae</taxon>
        <taxon>Formicinae</taxon>
        <taxon>Lasius</taxon>
        <taxon>Lasius</taxon>
    </lineage>
</organism>
<evidence type="ECO:0000313" key="1">
    <source>
        <dbReference type="EMBL" id="CAL1682253.1"/>
    </source>
</evidence>
<accession>A0AAV2NRT2</accession>
<reference evidence="1" key="1">
    <citation type="submission" date="2024-04" db="EMBL/GenBank/DDBJ databases">
        <authorList>
            <consortium name="Molecular Ecology Group"/>
        </authorList>
    </citation>
    <scope>NUCLEOTIDE SEQUENCE</scope>
</reference>